<dbReference type="Gene3D" id="2.60.40.790">
    <property type="match status" value="1"/>
</dbReference>
<dbReference type="InterPro" id="IPR011990">
    <property type="entry name" value="TPR-like_helical_dom_sf"/>
</dbReference>
<dbReference type="PROSITE" id="PS51203">
    <property type="entry name" value="CS"/>
    <property type="match status" value="1"/>
</dbReference>
<evidence type="ECO:0000256" key="11">
    <source>
        <dbReference type="PROSITE-ProRule" id="PRU00339"/>
    </source>
</evidence>
<dbReference type="EMBL" id="BSDZ01000094">
    <property type="protein sequence ID" value="GLI70787.1"/>
    <property type="molecule type" value="Genomic_DNA"/>
</dbReference>
<keyword evidence="4" id="KW-0677">Repeat</keyword>
<feature type="repeat" description="TPR" evidence="11">
    <location>
        <begin position="358"/>
        <end position="391"/>
    </location>
</feature>
<dbReference type="CDD" id="cd06469">
    <property type="entry name" value="p23_DYX1C1_like"/>
    <property type="match status" value="1"/>
</dbReference>
<dbReference type="Gene3D" id="1.25.40.10">
    <property type="entry name" value="Tetratricopeptide repeat domain"/>
    <property type="match status" value="2"/>
</dbReference>
<organism evidence="14 15">
    <name type="scientific">Volvox africanus</name>
    <dbReference type="NCBI Taxonomy" id="51714"/>
    <lineage>
        <taxon>Eukaryota</taxon>
        <taxon>Viridiplantae</taxon>
        <taxon>Chlorophyta</taxon>
        <taxon>core chlorophytes</taxon>
        <taxon>Chlorophyceae</taxon>
        <taxon>CS clade</taxon>
        <taxon>Chlamydomonadales</taxon>
        <taxon>Volvocaceae</taxon>
        <taxon>Volvox</taxon>
    </lineage>
</organism>
<feature type="region of interest" description="Disordered" evidence="12">
    <location>
        <begin position="117"/>
        <end position="283"/>
    </location>
</feature>
<dbReference type="Proteomes" id="UP001165090">
    <property type="component" value="Unassembled WGS sequence"/>
</dbReference>
<dbReference type="PANTHER" id="PTHR46492">
    <property type="entry name" value="DYNEIN ASSEMBLY FACTOR 4, AXONEMAL"/>
    <property type="match status" value="1"/>
</dbReference>
<evidence type="ECO:0000256" key="7">
    <source>
        <dbReference type="ARBA" id="ARBA00023242"/>
    </source>
</evidence>
<accession>A0ABQ5SLA9</accession>
<evidence type="ECO:0000256" key="5">
    <source>
        <dbReference type="ARBA" id="ARBA00022803"/>
    </source>
</evidence>
<evidence type="ECO:0000256" key="1">
    <source>
        <dbReference type="ARBA" id="ARBA00004123"/>
    </source>
</evidence>
<comment type="subcellular location">
    <subcellularLocation>
        <location evidence="2">Cell projection</location>
        <location evidence="2">Neuron projection</location>
    </subcellularLocation>
    <subcellularLocation>
        <location evidence="9">Dynein axonemal particle</location>
    </subcellularLocation>
    <subcellularLocation>
        <location evidence="1">Nucleus</location>
    </subcellularLocation>
</comment>
<protein>
    <recommendedName>
        <fullName evidence="10">Dynein axonemal assembly factor 4</fullName>
    </recommendedName>
</protein>
<evidence type="ECO:0000256" key="4">
    <source>
        <dbReference type="ARBA" id="ARBA00022737"/>
    </source>
</evidence>
<evidence type="ECO:0000256" key="8">
    <source>
        <dbReference type="ARBA" id="ARBA00023273"/>
    </source>
</evidence>
<evidence type="ECO:0000256" key="10">
    <source>
        <dbReference type="ARBA" id="ARBA00024430"/>
    </source>
</evidence>
<dbReference type="InterPro" id="IPR019734">
    <property type="entry name" value="TPR_rpt"/>
</dbReference>
<evidence type="ECO:0000313" key="15">
    <source>
        <dbReference type="Proteomes" id="UP001165090"/>
    </source>
</evidence>
<keyword evidence="6" id="KW-0524">Neurogenesis</keyword>
<dbReference type="PANTHER" id="PTHR46492:SF1">
    <property type="entry name" value="DYNEIN AXONEMAL ASSEMBLY FACTOR 4"/>
    <property type="match status" value="1"/>
</dbReference>
<evidence type="ECO:0000256" key="6">
    <source>
        <dbReference type="ARBA" id="ARBA00022902"/>
    </source>
</evidence>
<dbReference type="PROSITE" id="PS50005">
    <property type="entry name" value="TPR"/>
    <property type="match status" value="1"/>
</dbReference>
<dbReference type="SMART" id="SM00028">
    <property type="entry name" value="TPR"/>
    <property type="match status" value="4"/>
</dbReference>
<keyword evidence="8" id="KW-0966">Cell projection</keyword>
<keyword evidence="5 11" id="KW-0802">TPR repeat</keyword>
<dbReference type="InterPro" id="IPR007052">
    <property type="entry name" value="CS_dom"/>
</dbReference>
<dbReference type="InterPro" id="IPR008978">
    <property type="entry name" value="HSP20-like_chaperone"/>
</dbReference>
<dbReference type="SUPFAM" id="SSF49764">
    <property type="entry name" value="HSP20-like chaperones"/>
    <property type="match status" value="1"/>
</dbReference>
<feature type="domain" description="CS" evidence="13">
    <location>
        <begin position="2"/>
        <end position="86"/>
    </location>
</feature>
<feature type="region of interest" description="Disordered" evidence="12">
    <location>
        <begin position="806"/>
        <end position="825"/>
    </location>
</feature>
<comment type="caution">
    <text evidence="14">The sequence shown here is derived from an EMBL/GenBank/DDBJ whole genome shotgun (WGS) entry which is preliminary data.</text>
</comment>
<reference evidence="14 15" key="1">
    <citation type="journal article" date="2023" name="IScience">
        <title>Expanded male sex-determining region conserved during the evolution of homothallism in the green alga Volvox.</title>
        <authorList>
            <person name="Yamamoto K."/>
            <person name="Matsuzaki R."/>
            <person name="Mahakham W."/>
            <person name="Heman W."/>
            <person name="Sekimoto H."/>
            <person name="Kawachi M."/>
            <person name="Minakuchi Y."/>
            <person name="Toyoda A."/>
            <person name="Nozaki H."/>
        </authorList>
    </citation>
    <scope>NUCLEOTIDE SEQUENCE [LARGE SCALE GENOMIC DNA]</scope>
    <source>
        <strain evidence="14 15">NIES-4468</strain>
    </source>
</reference>
<evidence type="ECO:0000256" key="9">
    <source>
        <dbReference type="ARBA" id="ARBA00024190"/>
    </source>
</evidence>
<evidence type="ECO:0000256" key="3">
    <source>
        <dbReference type="ARBA" id="ARBA00022490"/>
    </source>
</evidence>
<feature type="compositionally biased region" description="Basic and acidic residues" evidence="12">
    <location>
        <begin position="253"/>
        <end position="267"/>
    </location>
</feature>
<feature type="compositionally biased region" description="Acidic residues" evidence="12">
    <location>
        <begin position="169"/>
        <end position="180"/>
    </location>
</feature>
<feature type="compositionally biased region" description="Basic and acidic residues" evidence="12">
    <location>
        <begin position="806"/>
        <end position="815"/>
    </location>
</feature>
<keyword evidence="15" id="KW-1185">Reference proteome</keyword>
<dbReference type="SUPFAM" id="SSF48452">
    <property type="entry name" value="TPR-like"/>
    <property type="match status" value="2"/>
</dbReference>
<evidence type="ECO:0000313" key="14">
    <source>
        <dbReference type="EMBL" id="GLI70787.1"/>
    </source>
</evidence>
<dbReference type="Pfam" id="PF04969">
    <property type="entry name" value="CS"/>
    <property type="match status" value="1"/>
</dbReference>
<proteinExistence type="predicted"/>
<gene>
    <name evidence="14" type="ORF">VaNZ11_015654</name>
</gene>
<keyword evidence="7" id="KW-0539">Nucleus</keyword>
<evidence type="ECO:0000259" key="13">
    <source>
        <dbReference type="PROSITE" id="PS51203"/>
    </source>
</evidence>
<evidence type="ECO:0000256" key="12">
    <source>
        <dbReference type="SAM" id="MobiDB-lite"/>
    </source>
</evidence>
<dbReference type="InterPro" id="IPR052004">
    <property type="entry name" value="Dynein_assembly_factor_4"/>
</dbReference>
<sequence>MPLTPRYTWSETEASLEVTVDVPGVSRAKADVFATDAFLKVNYPPYLFALDLHKEVDDSRSSATIIPGKVVFQLFKRDPSLWGCLAASGDKAELTRRRNASIDRAYLVLEEARKARLARKQQEDKNATQRSMDVDRRKRQEMERRKSEELAEERGRLEEWQRGLQGDGVDAESDYEDEGGGGEGEAEGKQVCSASHGSDPEAPAAPDHPDYYGRGWRPPQASDASAPETRQGEAGASACRRKPKGASEDEGDDGGKRAKGSDGRGSSDSEGEGPAAVVSDGRAAVVAAPHRPATGVTFKPLPPPRARLQPVQVSFTKLETGHLPAREQREEDIRAFRKQARAAAEDDPDTIDIAERQPLFLKDKGDEMFKAGNYSGALNAYSRAIQLDDCHAAVRTNRAACRLALGEAAGCVEDCDRAWELLAERKERLDHDLLDEAEAMALRRQLVRLLVRRAQARVALAGSASGGEGGGEYLAASLRDYEEAMRLSPSDPSLESDYQELLAALRPADAAALRQRGDARFRSGDYEGAAAAFSALLGMPRSRVPESERLAAFSNRAACNLVLERYSAAVADCDAGLALLLPQPPALGSVADMGARSIAEFGAAAGETGIARLSAWARSLALPMDTGSSAAAEAASTAETSGSGGAGLAAAAAAAAAARLLARRGAAGAHLQQFAAAAADNRLAADLLMRLGETVKADAATVDAARMEALEEGREQLPPRPEPQPLQQVPEHQASKRPEHRTHTGVGQPSEDASPGRARVSAASKPDAQKDCGDDAERNVTAVVTTSSAEAGTGLGGKGRAKLDDGACGKGEGKGNGDTVSQTEGTWRSVGVVPEAGVVEAGAGSASLLDDVDD</sequence>
<keyword evidence="3" id="KW-0963">Cytoplasm</keyword>
<feature type="compositionally biased region" description="Basic and acidic residues" evidence="12">
    <location>
        <begin position="767"/>
        <end position="776"/>
    </location>
</feature>
<feature type="region of interest" description="Disordered" evidence="12">
    <location>
        <begin position="712"/>
        <end position="776"/>
    </location>
</feature>
<dbReference type="InterPro" id="IPR037894">
    <property type="entry name" value="CS_DYX1C1"/>
</dbReference>
<evidence type="ECO:0000256" key="2">
    <source>
        <dbReference type="ARBA" id="ARBA00004487"/>
    </source>
</evidence>
<feature type="compositionally biased region" description="Basic and acidic residues" evidence="12">
    <location>
        <begin position="117"/>
        <end position="161"/>
    </location>
</feature>
<name>A0ABQ5SLA9_9CHLO</name>